<dbReference type="Gene3D" id="3.40.50.300">
    <property type="entry name" value="P-loop containing nucleotide triphosphate hydrolases"/>
    <property type="match status" value="1"/>
</dbReference>
<accession>A0A6G8R061</accession>
<dbReference type="Proteomes" id="UP000500788">
    <property type="component" value="Segment"/>
</dbReference>
<dbReference type="GeneID" id="62974233"/>
<protein>
    <submittedName>
        <fullName evidence="1">Terminase large subunit</fullName>
    </submittedName>
</protein>
<name>A0A6G8R061_9CAUD</name>
<sequence length="519" mass="57182">MVSTISEEFPTLTGRQDPHHLSVFPGDTTHGEKAIELKRRIGVASMPWQRDAQYAICSMTPEGRWTHPTCCLICTRQNGKSEILIDRCLYGLFKLDETILYTAQRWKTVRDAWRRMMKLIKRRAWLRKHVVKATCSQGEGIIELDSGALIAFGTRSADAGRGLTVIDLIVYDEAYNLTESETSAMAFTQLAAQNPQRIYASSAVNQDQHPNGVVLSAVRKRGLSREPRLYFAEWMAPCDVECCEMCALAGVMDRDDLETLEYANPSFGVIQTEEKINDIKADLSTEAGRKAFDVEALGRGDWPEPDVERIHHIDMDRWGDLKDRTPEFVAPPVIGLSLAPDRRHWAVTAARRTIDGVHIEVGKWQPFTHAELLRFVAAVVTDWDPGAVMVDGRSLAKVIVPKLAEIGIEAEELNTPQMAAACGGVLDDIDDGTLTHSGQPELDLAADVVQLRDLPQGDFVFACDLESAPLVSAACAYAGALRHSKPRTAPASPVSAAPVAREDTSDQYSGELDVLAAAF</sequence>
<evidence type="ECO:0000313" key="1">
    <source>
        <dbReference type="EMBL" id="QIN93590.1"/>
    </source>
</evidence>
<organism evidence="1 2">
    <name type="scientific">Gordonia phage DumpsterDude</name>
    <dbReference type="NCBI Taxonomy" id="2713262"/>
    <lineage>
        <taxon>Viruses</taxon>
        <taxon>Duplodnaviria</taxon>
        <taxon>Heunggongvirae</taxon>
        <taxon>Uroviricota</taxon>
        <taxon>Caudoviricetes</taxon>
        <taxon>Ruthyvirus</taxon>
        <taxon>Ruthyvirus dumpsterdude</taxon>
    </lineage>
</organism>
<dbReference type="RefSeq" id="YP_010001068.1">
    <property type="nucleotide sequence ID" value="NC_053172.1"/>
</dbReference>
<keyword evidence="2" id="KW-1185">Reference proteome</keyword>
<dbReference type="InterPro" id="IPR027417">
    <property type="entry name" value="P-loop_NTPase"/>
</dbReference>
<reference evidence="1 2" key="1">
    <citation type="submission" date="2020-02" db="EMBL/GenBank/DDBJ databases">
        <authorList>
            <person name="Merkhofer E.C."/>
            <person name="Bhalla S."/>
            <person name="Bricker J.S."/>
            <person name="Brissette I."/>
            <person name="Cavasco M."/>
            <person name="Coleman S."/>
            <person name="Katsanos J."/>
            <person name="Mckinney A."/>
            <person name="Tibbets T."/>
            <person name="Garlena R.A."/>
            <person name="Russell D.A."/>
            <person name="Pope W.H."/>
            <person name="Jacobs-Sera D."/>
            <person name="Hatfull G.F."/>
        </authorList>
    </citation>
    <scope>NUCLEOTIDE SEQUENCE [LARGE SCALE GENOMIC DNA]</scope>
</reference>
<evidence type="ECO:0000313" key="2">
    <source>
        <dbReference type="Proteomes" id="UP000500788"/>
    </source>
</evidence>
<dbReference type="EMBL" id="MT024859">
    <property type="protein sequence ID" value="QIN93590.1"/>
    <property type="molecule type" value="Genomic_DNA"/>
</dbReference>
<gene>
    <name evidence="1" type="primary">2</name>
    <name evidence="1" type="ORF">SEA_DUMPSTERDUDE_2</name>
</gene>
<dbReference type="KEGG" id="vg:62974233"/>
<proteinExistence type="predicted"/>